<sequence length="668" mass="73676">MLSGRALLTARRLELSLLRLQPPSEAASPLHAGLFTVFELLLRPDGPAQAAAAQRLYSSLVEPIAVPSAQPPLAGHSTADRPLQQSGPPTTPGPSVTGNTQQFILERAERTVTEGTPAALQAYVADLRELLEKRRDALHMVQVSSCIHRLGRVVNSVSQKRNPLAHVDSYVDATPGLRELLTDLSEMAITMAPEMDRRAVPNVLWAMGMLRQNLLDGRLLDAVCQRIITMSKEDSSKFLNAMGCAHVFWAFASLRLNPMDGAVLDAIGEHLMKPESAGDFTGIDLSNMFWACGILGINPCNAALLPALAKHVTAKAGNMNQQGCSNILWGLAKQDLKAQEMYGMKGQPYLSMIETLVARSMEVMDSDAQPVNFSMITWALGSMNYHPGEVYMKHMIAHLQRSQLIHRFDAQNLCNMIWGMARLAEHPGDTLMAVYRQRQDRILYDAKRSKIDTEQALTNTLWAMAVLDELDADVAAEVYRLIDPASSNTFARVQLFQAHLYLFSALPMGSAPAMPLALFKSCKDSWNQVKTQVRVSSLQWSILNAVRNAGFRVHPEYNDGVFSIDMAVFLPNPDGDPIKVAIEADGVEHYTCNRPIVDGVQQHRPTGRTLLRNKLLRARGWLVVDVPYFEWNALRSSQARTQYLKAAIALEVQSKCSFMRGIGAAAAA</sequence>
<dbReference type="Pfam" id="PF08373">
    <property type="entry name" value="RAP"/>
    <property type="match status" value="1"/>
</dbReference>
<evidence type="ECO:0000313" key="3">
    <source>
        <dbReference type="EMBL" id="KAK9901598.1"/>
    </source>
</evidence>
<dbReference type="InterPro" id="IPR050870">
    <property type="entry name" value="FAST_kinase"/>
</dbReference>
<dbReference type="PANTHER" id="PTHR21228">
    <property type="entry name" value="FAST LEU-RICH DOMAIN-CONTAINING"/>
    <property type="match status" value="1"/>
</dbReference>
<accession>A0ABR2YBI1</accession>
<keyword evidence="4" id="KW-1185">Reference proteome</keyword>
<proteinExistence type="predicted"/>
<reference evidence="3 4" key="1">
    <citation type="journal article" date="2024" name="Nat. Commun.">
        <title>Phylogenomics reveals the evolutionary origins of lichenization in chlorophyte algae.</title>
        <authorList>
            <person name="Puginier C."/>
            <person name="Libourel C."/>
            <person name="Otte J."/>
            <person name="Skaloud P."/>
            <person name="Haon M."/>
            <person name="Grisel S."/>
            <person name="Petersen M."/>
            <person name="Berrin J.G."/>
            <person name="Delaux P.M."/>
            <person name="Dal Grande F."/>
            <person name="Keller J."/>
        </authorList>
    </citation>
    <scope>NUCLEOTIDE SEQUENCE [LARGE SCALE GENOMIC DNA]</scope>
    <source>
        <strain evidence="3 4">SAG 216-7</strain>
    </source>
</reference>
<feature type="region of interest" description="Disordered" evidence="1">
    <location>
        <begin position="68"/>
        <end position="98"/>
    </location>
</feature>
<dbReference type="Proteomes" id="UP001491310">
    <property type="component" value="Unassembled WGS sequence"/>
</dbReference>
<evidence type="ECO:0000313" key="4">
    <source>
        <dbReference type="Proteomes" id="UP001491310"/>
    </source>
</evidence>
<gene>
    <name evidence="3" type="ORF">WJX75_004022</name>
</gene>
<organism evidence="3 4">
    <name type="scientific">Coccomyxa subellipsoidea</name>
    <dbReference type="NCBI Taxonomy" id="248742"/>
    <lineage>
        <taxon>Eukaryota</taxon>
        <taxon>Viridiplantae</taxon>
        <taxon>Chlorophyta</taxon>
        <taxon>core chlorophytes</taxon>
        <taxon>Trebouxiophyceae</taxon>
        <taxon>Trebouxiophyceae incertae sedis</taxon>
        <taxon>Coccomyxaceae</taxon>
        <taxon>Coccomyxa</taxon>
    </lineage>
</organism>
<dbReference type="PROSITE" id="PS51286">
    <property type="entry name" value="RAP"/>
    <property type="match status" value="1"/>
</dbReference>
<protein>
    <recommendedName>
        <fullName evidence="2">RAP domain-containing protein</fullName>
    </recommendedName>
</protein>
<dbReference type="PANTHER" id="PTHR21228:SF40">
    <property type="entry name" value="LD45607P"/>
    <property type="match status" value="1"/>
</dbReference>
<name>A0ABR2YBI1_9CHLO</name>
<comment type="caution">
    <text evidence="3">The sequence shown here is derived from an EMBL/GenBank/DDBJ whole genome shotgun (WGS) entry which is preliminary data.</text>
</comment>
<evidence type="ECO:0000259" key="2">
    <source>
        <dbReference type="PROSITE" id="PS51286"/>
    </source>
</evidence>
<dbReference type="InterPro" id="IPR013584">
    <property type="entry name" value="RAP"/>
</dbReference>
<feature type="domain" description="RAP" evidence="2">
    <location>
        <begin position="580"/>
        <end position="646"/>
    </location>
</feature>
<dbReference type="EMBL" id="JALJOT010000017">
    <property type="protein sequence ID" value="KAK9901598.1"/>
    <property type="molecule type" value="Genomic_DNA"/>
</dbReference>
<dbReference type="SMART" id="SM00952">
    <property type="entry name" value="RAP"/>
    <property type="match status" value="1"/>
</dbReference>
<evidence type="ECO:0000256" key="1">
    <source>
        <dbReference type="SAM" id="MobiDB-lite"/>
    </source>
</evidence>